<reference evidence="3 4" key="1">
    <citation type="submission" date="2018-11" db="EMBL/GenBank/DDBJ databases">
        <authorList>
            <person name="Huo Y."/>
        </authorList>
    </citation>
    <scope>NUCLEOTIDE SEQUENCE [LARGE SCALE GENOMIC DNA]</scope>
    <source>
        <strain evidence="3 4">CCBAU 33202</strain>
    </source>
</reference>
<dbReference type="Gene3D" id="1.10.443.10">
    <property type="entry name" value="Intergrase catalytic core"/>
    <property type="match status" value="1"/>
</dbReference>
<protein>
    <recommendedName>
        <fullName evidence="2">Tyr recombinase domain-containing protein</fullName>
    </recommendedName>
</protein>
<dbReference type="Proteomes" id="UP000272004">
    <property type="component" value="Unassembled WGS sequence"/>
</dbReference>
<name>A0ABY0B689_9HYPH</name>
<dbReference type="Pfam" id="PF00589">
    <property type="entry name" value="Phage_integrase"/>
    <property type="match status" value="1"/>
</dbReference>
<dbReference type="InterPro" id="IPR011010">
    <property type="entry name" value="DNA_brk_join_enz"/>
</dbReference>
<evidence type="ECO:0000259" key="2">
    <source>
        <dbReference type="PROSITE" id="PS51898"/>
    </source>
</evidence>
<keyword evidence="4" id="KW-1185">Reference proteome</keyword>
<dbReference type="PROSITE" id="PS51898">
    <property type="entry name" value="TYR_RECOMBINASE"/>
    <property type="match status" value="1"/>
</dbReference>
<dbReference type="RefSeq" id="WP_126828478.1">
    <property type="nucleotide sequence ID" value="NZ_JACIDG010000008.1"/>
</dbReference>
<feature type="domain" description="Tyr recombinase" evidence="2">
    <location>
        <begin position="1"/>
        <end position="84"/>
    </location>
</feature>
<accession>A0ABY0B689</accession>
<dbReference type="InterPro" id="IPR002104">
    <property type="entry name" value="Integrase_catalytic"/>
</dbReference>
<evidence type="ECO:0000313" key="4">
    <source>
        <dbReference type="Proteomes" id="UP000272004"/>
    </source>
</evidence>
<keyword evidence="1" id="KW-0233">DNA recombination</keyword>
<gene>
    <name evidence="3" type="ORF">EFB14_19275</name>
</gene>
<dbReference type="SUPFAM" id="SSF56349">
    <property type="entry name" value="DNA breaking-rejoining enzymes"/>
    <property type="match status" value="1"/>
</dbReference>
<evidence type="ECO:0000256" key="1">
    <source>
        <dbReference type="ARBA" id="ARBA00023172"/>
    </source>
</evidence>
<organism evidence="3 4">
    <name type="scientific">Rhizobium fabae</name>
    <dbReference type="NCBI Taxonomy" id="573179"/>
    <lineage>
        <taxon>Bacteria</taxon>
        <taxon>Pseudomonadati</taxon>
        <taxon>Pseudomonadota</taxon>
        <taxon>Alphaproteobacteria</taxon>
        <taxon>Hyphomicrobiales</taxon>
        <taxon>Rhizobiaceae</taxon>
        <taxon>Rhizobium/Agrobacterium group</taxon>
        <taxon>Rhizobium</taxon>
    </lineage>
</organism>
<sequence length="93" mass="10330">MVRAGLVIKTGKKGRGGKPFLKAKYPGLHALRHFFASWLINRKEDGGLGLLPKMVQERMGHSSITMTMDTYGHLFPRHDDGTELAEAARALLQ</sequence>
<dbReference type="InterPro" id="IPR013762">
    <property type="entry name" value="Integrase-like_cat_sf"/>
</dbReference>
<evidence type="ECO:0000313" key="3">
    <source>
        <dbReference type="EMBL" id="RUM11031.1"/>
    </source>
</evidence>
<proteinExistence type="predicted"/>
<comment type="caution">
    <text evidence="3">The sequence shown here is derived from an EMBL/GenBank/DDBJ whole genome shotgun (WGS) entry which is preliminary data.</text>
</comment>
<dbReference type="EMBL" id="RJJU01000010">
    <property type="protein sequence ID" value="RUM11031.1"/>
    <property type="molecule type" value="Genomic_DNA"/>
</dbReference>